<keyword evidence="7 9" id="KW-0472">Membrane</keyword>
<keyword evidence="12" id="KW-1185">Reference proteome</keyword>
<evidence type="ECO:0000256" key="6">
    <source>
        <dbReference type="ARBA" id="ARBA00022989"/>
    </source>
</evidence>
<feature type="transmembrane region" description="Helical" evidence="10">
    <location>
        <begin position="309"/>
        <end position="340"/>
    </location>
</feature>
<dbReference type="PANTHER" id="PTHR13285">
    <property type="entry name" value="ACYLTRANSFERASE"/>
    <property type="match status" value="1"/>
</dbReference>
<comment type="caution">
    <text evidence="11">The sequence shown here is derived from an EMBL/GenBank/DDBJ whole genome shotgun (WGS) entry which is preliminary data.</text>
</comment>
<dbReference type="InterPro" id="IPR004299">
    <property type="entry name" value="MBOAT_fam"/>
</dbReference>
<keyword evidence="6 10" id="KW-1133">Transmembrane helix</keyword>
<feature type="transmembrane region" description="Helical" evidence="10">
    <location>
        <begin position="6"/>
        <end position="23"/>
    </location>
</feature>
<keyword evidence="8 9" id="KW-0012">Acyltransferase</keyword>
<comment type="subcellular location">
    <subcellularLocation>
        <location evidence="1">Cell membrane</location>
        <topology evidence="1">Multi-pass membrane protein</topology>
    </subcellularLocation>
</comment>
<evidence type="ECO:0000256" key="10">
    <source>
        <dbReference type="SAM" id="Phobius"/>
    </source>
</evidence>
<protein>
    <submittedName>
        <fullName evidence="11">MBOAT family O-acyltransferase</fullName>
    </submittedName>
</protein>
<evidence type="ECO:0000256" key="7">
    <source>
        <dbReference type="ARBA" id="ARBA00023136"/>
    </source>
</evidence>
<feature type="transmembrane region" description="Helical" evidence="10">
    <location>
        <begin position="444"/>
        <end position="464"/>
    </location>
</feature>
<keyword evidence="3 9" id="KW-1003">Cell membrane</keyword>
<sequence length="476" mass="55044">MLFHTPEFIALMLVSLALYYAFPRWRVPVLTVANMIFYVVAGVGNLLLFLAMTAFTYFCSKALQGPRGRFFLWFSIVVNVANLLFFKYTTFLIRSIENTFSVQLLTQDSFMLKIVLPIGISFYTFQMIAYLVDVYKKRWEPAHSLLRFWVFISFFAHLVAGPIMRGKEFMPQIDNLTKIRFSAGNFRLGAFFLSLGIFKKVVLADYITPHVDSFFANTAGLSGSEGWVAAYLFAFQIFFDFSAYSEMALGIAYFFGMELAVNFRTPYLSQNPTEFWRRWHITLSNWIKDYIYIPLGGSRKGEVRQYTNLFIAMTISGIWHGASWTFVAWGMFYGALATIHKIYIMLKEKLGLQSLDKSRIYQGIAIIVFFHITCIAWVLFRVNGLREALSLIGRMLSPSAFNPAHFAGLHFFLFIVALLFALHIGEYFLHRNRSELGVWWHRYFPAPVRAVLYTAIAAILILYLKGEQNTFIYFQF</sequence>
<comment type="similarity">
    <text evidence="2 9">Belongs to the membrane-bound acyltransferase family.</text>
</comment>
<evidence type="ECO:0000256" key="1">
    <source>
        <dbReference type="ARBA" id="ARBA00004651"/>
    </source>
</evidence>
<keyword evidence="5 10" id="KW-0812">Transmembrane</keyword>
<dbReference type="InterPro" id="IPR028362">
    <property type="entry name" value="AlgI"/>
</dbReference>
<dbReference type="InterPro" id="IPR051085">
    <property type="entry name" value="MB_O-acyltransferase"/>
</dbReference>
<evidence type="ECO:0000256" key="5">
    <source>
        <dbReference type="ARBA" id="ARBA00022692"/>
    </source>
</evidence>
<keyword evidence="4 9" id="KW-0808">Transferase</keyword>
<dbReference type="PIRSF" id="PIRSF016636">
    <property type="entry name" value="AlgI_DltB"/>
    <property type="match status" value="1"/>
</dbReference>
<organism evidence="11 12">
    <name type="scientific">Paenibacillus hodogayensis</name>
    <dbReference type="NCBI Taxonomy" id="279208"/>
    <lineage>
        <taxon>Bacteria</taxon>
        <taxon>Bacillati</taxon>
        <taxon>Bacillota</taxon>
        <taxon>Bacilli</taxon>
        <taxon>Bacillales</taxon>
        <taxon>Paenibacillaceae</taxon>
        <taxon>Paenibacillus</taxon>
    </lineage>
</organism>
<feature type="transmembrane region" description="Helical" evidence="10">
    <location>
        <begin position="360"/>
        <end position="380"/>
    </location>
</feature>
<dbReference type="EMBL" id="JBHMAG010000004">
    <property type="protein sequence ID" value="MFB9750747.1"/>
    <property type="molecule type" value="Genomic_DNA"/>
</dbReference>
<evidence type="ECO:0000256" key="8">
    <source>
        <dbReference type="ARBA" id="ARBA00023315"/>
    </source>
</evidence>
<gene>
    <name evidence="11" type="ORF">ACFFNY_04095</name>
</gene>
<feature type="transmembrane region" description="Helical" evidence="10">
    <location>
        <begin position="70"/>
        <end position="89"/>
    </location>
</feature>
<dbReference type="InterPro" id="IPR024194">
    <property type="entry name" value="Ac/AlaTfrase_AlgI/DltB"/>
</dbReference>
<dbReference type="RefSeq" id="WP_344904915.1">
    <property type="nucleotide sequence ID" value="NZ_BAAAYO010000002.1"/>
</dbReference>
<evidence type="ECO:0000313" key="12">
    <source>
        <dbReference type="Proteomes" id="UP001589619"/>
    </source>
</evidence>
<dbReference type="PANTHER" id="PTHR13285:SF23">
    <property type="entry name" value="TEICHOIC ACID D-ALANYLTRANSFERASE"/>
    <property type="match status" value="1"/>
</dbReference>
<evidence type="ECO:0000313" key="11">
    <source>
        <dbReference type="EMBL" id="MFB9750747.1"/>
    </source>
</evidence>
<dbReference type="Pfam" id="PF03062">
    <property type="entry name" value="MBOAT"/>
    <property type="match status" value="1"/>
</dbReference>
<accession>A0ABV5VR52</accession>
<feature type="transmembrane region" description="Helical" evidence="10">
    <location>
        <begin position="228"/>
        <end position="255"/>
    </location>
</feature>
<dbReference type="Proteomes" id="UP001589619">
    <property type="component" value="Unassembled WGS sequence"/>
</dbReference>
<dbReference type="PIRSF" id="PIRSF500217">
    <property type="entry name" value="AlgI"/>
    <property type="match status" value="1"/>
</dbReference>
<reference evidence="11 12" key="1">
    <citation type="submission" date="2024-09" db="EMBL/GenBank/DDBJ databases">
        <authorList>
            <person name="Sun Q."/>
            <person name="Mori K."/>
        </authorList>
    </citation>
    <scope>NUCLEOTIDE SEQUENCE [LARGE SCALE GENOMIC DNA]</scope>
    <source>
        <strain evidence="11 12">JCM 12520</strain>
    </source>
</reference>
<evidence type="ECO:0000256" key="9">
    <source>
        <dbReference type="PIRNR" id="PIRNR016636"/>
    </source>
</evidence>
<evidence type="ECO:0000256" key="2">
    <source>
        <dbReference type="ARBA" id="ARBA00010323"/>
    </source>
</evidence>
<feature type="transmembrane region" description="Helical" evidence="10">
    <location>
        <begin position="144"/>
        <end position="164"/>
    </location>
</feature>
<proteinExistence type="inferred from homology"/>
<feature type="transmembrane region" description="Helical" evidence="10">
    <location>
        <begin position="110"/>
        <end position="132"/>
    </location>
</feature>
<feature type="transmembrane region" description="Helical" evidence="10">
    <location>
        <begin position="401"/>
        <end position="424"/>
    </location>
</feature>
<name>A0ABV5VR52_9BACL</name>
<evidence type="ECO:0000256" key="4">
    <source>
        <dbReference type="ARBA" id="ARBA00022679"/>
    </source>
</evidence>
<feature type="transmembrane region" description="Helical" evidence="10">
    <location>
        <begin position="35"/>
        <end position="58"/>
    </location>
</feature>
<evidence type="ECO:0000256" key="3">
    <source>
        <dbReference type="ARBA" id="ARBA00022475"/>
    </source>
</evidence>